<dbReference type="Proteomes" id="UP001059209">
    <property type="component" value="Chromosome"/>
</dbReference>
<keyword evidence="3" id="KW-1185">Reference proteome</keyword>
<dbReference type="InterPro" id="IPR011042">
    <property type="entry name" value="6-blade_b-propeller_TolB-like"/>
</dbReference>
<dbReference type="InterPro" id="IPR011659">
    <property type="entry name" value="WD40"/>
</dbReference>
<dbReference type="PANTHER" id="PTHR36842:SF1">
    <property type="entry name" value="PROTEIN TOLB"/>
    <property type="match status" value="1"/>
</dbReference>
<accession>A0ABY5Y4I1</accession>
<name>A0ABY5Y4I1_9FLAO</name>
<proteinExistence type="inferred from homology"/>
<protein>
    <submittedName>
        <fullName evidence="2">DPP IV N-terminal domain-containing protein</fullName>
    </submittedName>
</protein>
<dbReference type="Pfam" id="PF07676">
    <property type="entry name" value="PD40"/>
    <property type="match status" value="2"/>
</dbReference>
<dbReference type="RefSeq" id="WP_260571294.1">
    <property type="nucleotide sequence ID" value="NZ_CP104205.1"/>
</dbReference>
<comment type="similarity">
    <text evidence="1">Belongs to the TolB family.</text>
</comment>
<dbReference type="EMBL" id="CP104205">
    <property type="protein sequence ID" value="UWX53779.1"/>
    <property type="molecule type" value="Genomic_DNA"/>
</dbReference>
<dbReference type="PANTHER" id="PTHR36842">
    <property type="entry name" value="PROTEIN TOLB HOMOLOG"/>
    <property type="match status" value="1"/>
</dbReference>
<sequence length="170" mass="18798">MAFNMFVPGKDESLIKMPAKPEGAKWNTPPTYIDKMNYRGDGQGYLKAGNDQLFTLSINGGTPKQLTTAEFDHGAPVWSNDGKSLYFSANFHPEEDFEPANSEVYKLDLSNNSVTPLTSRFGPDGSPALSPDGKKIAYTGYDDTFQGYQVEELYVMNADGSNSQLISRRF</sequence>
<gene>
    <name evidence="2" type="ORF">NYZ99_11575</name>
</gene>
<organism evidence="2 3">
    <name type="scientific">Maribacter litopenaei</name>
    <dbReference type="NCBI Taxonomy" id="2976127"/>
    <lineage>
        <taxon>Bacteria</taxon>
        <taxon>Pseudomonadati</taxon>
        <taxon>Bacteroidota</taxon>
        <taxon>Flavobacteriia</taxon>
        <taxon>Flavobacteriales</taxon>
        <taxon>Flavobacteriaceae</taxon>
        <taxon>Maribacter</taxon>
    </lineage>
</organism>
<evidence type="ECO:0000256" key="1">
    <source>
        <dbReference type="ARBA" id="ARBA00009820"/>
    </source>
</evidence>
<dbReference type="SUPFAM" id="SSF82171">
    <property type="entry name" value="DPP6 N-terminal domain-like"/>
    <property type="match status" value="1"/>
</dbReference>
<reference evidence="2" key="1">
    <citation type="submission" date="2022-09" db="EMBL/GenBank/DDBJ databases">
        <title>Maribacter litopenaei sp. nov., isolated from the intestinal tract of the Pacific White Shrimp, Litopenaeus vannamei.</title>
        <authorList>
            <person name="Kim S.Y."/>
            <person name="Hwang C.Y."/>
        </authorList>
    </citation>
    <scope>NUCLEOTIDE SEQUENCE</scope>
    <source>
        <strain evidence="2">HL-LV01</strain>
    </source>
</reference>
<dbReference type="Gene3D" id="2.120.10.30">
    <property type="entry name" value="TolB, C-terminal domain"/>
    <property type="match status" value="1"/>
</dbReference>
<evidence type="ECO:0000313" key="3">
    <source>
        <dbReference type="Proteomes" id="UP001059209"/>
    </source>
</evidence>
<evidence type="ECO:0000313" key="2">
    <source>
        <dbReference type="EMBL" id="UWX53779.1"/>
    </source>
</evidence>